<gene>
    <name evidence="1" type="ORF">IM720_24560</name>
</gene>
<evidence type="ECO:0000313" key="1">
    <source>
        <dbReference type="EMBL" id="QOU03846.1"/>
    </source>
</evidence>
<reference evidence="1 2" key="1">
    <citation type="submission" date="2020-10" db="EMBL/GenBank/DDBJ databases">
        <title>Complete genome sequence of a novel Pseudomonas fluorescens strain isolated from the flower of kumarahou (Pomaderris kumeraho).</title>
        <authorList>
            <person name="Summers M.C."/>
            <person name="Nowak V."/>
            <person name="Fairhurst M.J."/>
            <person name="Owen J.G."/>
            <person name="Gerth M.L."/>
            <person name="Patrick W.M."/>
        </authorList>
    </citation>
    <scope>NUCLEOTIDE SEQUENCE [LARGE SCALE GENOMIC DNA]</scope>
    <source>
        <strain evidence="1 2">KF1</strain>
    </source>
</reference>
<dbReference type="Proteomes" id="UP000593833">
    <property type="component" value="Chromosome"/>
</dbReference>
<sequence length="72" mass="7978">MAIEDIKQLKTVNHEGPAQVLLDAGWVLLAVCVCQDGANQYAEYHLGHVDKPEKPKMNISQEALIKAAEKKH</sequence>
<proteinExistence type="predicted"/>
<name>A0A7M2J4A3_PSEFL</name>
<organism evidence="1 2">
    <name type="scientific">Pseudomonas fluorescens</name>
    <dbReference type="NCBI Taxonomy" id="294"/>
    <lineage>
        <taxon>Bacteria</taxon>
        <taxon>Pseudomonadati</taxon>
        <taxon>Pseudomonadota</taxon>
        <taxon>Gammaproteobacteria</taxon>
        <taxon>Pseudomonadales</taxon>
        <taxon>Pseudomonadaceae</taxon>
        <taxon>Pseudomonas</taxon>
    </lineage>
</organism>
<evidence type="ECO:0000313" key="2">
    <source>
        <dbReference type="Proteomes" id="UP000593833"/>
    </source>
</evidence>
<accession>A0A7M2J4A3</accession>
<dbReference type="EMBL" id="CP063233">
    <property type="protein sequence ID" value="QOU03846.1"/>
    <property type="molecule type" value="Genomic_DNA"/>
</dbReference>
<dbReference type="AlphaFoldDB" id="A0A7M2J4A3"/>
<protein>
    <submittedName>
        <fullName evidence="1">Uncharacterized protein</fullName>
    </submittedName>
</protein>
<dbReference type="RefSeq" id="WP_193689715.1">
    <property type="nucleotide sequence ID" value="NZ_CP063233.1"/>
</dbReference>